<dbReference type="OrthoDB" id="9800334at2"/>
<reference evidence="6 7" key="1">
    <citation type="journal article" date="2007" name="Appl. Environ. Microbiol.">
        <title>Genome sequence of the cellulolytic gliding bacterium Cytophaga hutchinsonii.</title>
        <authorList>
            <person name="Xie G."/>
            <person name="Bruce D.C."/>
            <person name="Challacombe J.F."/>
            <person name="Chertkov O."/>
            <person name="Detter J.C."/>
            <person name="Gilna P."/>
            <person name="Han C.S."/>
            <person name="Lucas S."/>
            <person name="Misra M."/>
            <person name="Myers G.L."/>
            <person name="Richardson P."/>
            <person name="Tapia R."/>
            <person name="Thayer N."/>
            <person name="Thompson L.S."/>
            <person name="Brettin T.S."/>
            <person name="Henrissat B."/>
            <person name="Wilson D.B."/>
            <person name="McBride M.J."/>
        </authorList>
    </citation>
    <scope>NUCLEOTIDE SEQUENCE [LARGE SCALE GENOMIC DNA]</scope>
    <source>
        <strain evidence="7">ATCC 33406 / DSM 1761 / CIP 103989 / NBRC 15051 / NCIMB 9469 / D465</strain>
    </source>
</reference>
<dbReference type="GO" id="GO:0046872">
    <property type="term" value="F:metal ion binding"/>
    <property type="evidence" value="ECO:0007669"/>
    <property type="project" value="InterPro"/>
</dbReference>
<dbReference type="PANTHER" id="PTHR30204">
    <property type="entry name" value="REDOX-CYCLING DRUG-SENSING TRANSCRIPTIONAL ACTIVATOR SOXR"/>
    <property type="match status" value="1"/>
</dbReference>
<keyword evidence="7" id="KW-1185">Reference proteome</keyword>
<dbReference type="InterPro" id="IPR000551">
    <property type="entry name" value="MerR-type_HTH_dom"/>
</dbReference>
<evidence type="ECO:0000313" key="6">
    <source>
        <dbReference type="EMBL" id="ABG58337.1"/>
    </source>
</evidence>
<dbReference type="InterPro" id="IPR047057">
    <property type="entry name" value="MerR_fam"/>
</dbReference>
<dbReference type="Gene3D" id="1.10.1660.10">
    <property type="match status" value="1"/>
</dbReference>
<dbReference type="Gene3D" id="1.10.1240.10">
    <property type="entry name" value="Methionine synthase domain"/>
    <property type="match status" value="1"/>
</dbReference>
<feature type="domain" description="HTH merR-type" evidence="5">
    <location>
        <begin position="6"/>
        <end position="75"/>
    </location>
</feature>
<dbReference type="CDD" id="cd01104">
    <property type="entry name" value="HTH_MlrA-CarA"/>
    <property type="match status" value="1"/>
</dbReference>
<dbReference type="RefSeq" id="WP_011584452.1">
    <property type="nucleotide sequence ID" value="NC_008255.1"/>
</dbReference>
<dbReference type="InterPro" id="IPR036724">
    <property type="entry name" value="Cobalamin-bd_sf"/>
</dbReference>
<dbReference type="Proteomes" id="UP000001822">
    <property type="component" value="Chromosome"/>
</dbReference>
<dbReference type="InterPro" id="IPR009061">
    <property type="entry name" value="DNA-bd_dom_put_sf"/>
</dbReference>
<gene>
    <name evidence="6" type="primary">rmeD</name>
    <name evidence="6" type="ordered locus">CHU_1060</name>
</gene>
<protein>
    <submittedName>
        <fullName evidence="6">Probable transcriptional regulator, MerR family</fullName>
    </submittedName>
</protein>
<dbReference type="SUPFAM" id="SSF46955">
    <property type="entry name" value="Putative DNA-binding domain"/>
    <property type="match status" value="1"/>
</dbReference>
<dbReference type="Gene3D" id="3.40.50.280">
    <property type="entry name" value="Cobalamin-binding domain"/>
    <property type="match status" value="1"/>
</dbReference>
<evidence type="ECO:0000259" key="5">
    <source>
        <dbReference type="PROSITE" id="PS50937"/>
    </source>
</evidence>
<evidence type="ECO:0000313" key="7">
    <source>
        <dbReference type="Proteomes" id="UP000001822"/>
    </source>
</evidence>
<keyword evidence="2" id="KW-0805">Transcription regulation</keyword>
<sequence length="300" mass="34461">MKPAAHYDIAQLERLVGVKAHTLRKWEERYQLISPERSAGNIRFYNDAQVIQLLNITLLLSEGFKISQIAAMSSATIRKHVQNIQQHSPESNSGKHTASLHQLLSATLTFDELLFEKTVDLAVKQLGMLRTVRELFYPFFYKIGWMWLSDEVSPAQEHFASNIIRRKLIVASDTLPRPKKKKTFILFLPPGEWHEISLLLADYLVRLKGFKSIYLGQNVPLQNMTKVIETTSPDFVLTLFLSRQNEQTAPDAIRHLAKTYKKPKFLVSSPYMTKDLAGEPKNIKILHSSEDFEKLLEKLT</sequence>
<dbReference type="AlphaFoldDB" id="A0A6N4SPS3"/>
<evidence type="ECO:0000256" key="3">
    <source>
        <dbReference type="ARBA" id="ARBA00023125"/>
    </source>
</evidence>
<evidence type="ECO:0000256" key="2">
    <source>
        <dbReference type="ARBA" id="ARBA00023015"/>
    </source>
</evidence>
<dbReference type="InterPro" id="IPR003759">
    <property type="entry name" value="Cbl-bd_cap"/>
</dbReference>
<dbReference type="PROSITE" id="PS50937">
    <property type="entry name" value="HTH_MERR_2"/>
    <property type="match status" value="1"/>
</dbReference>
<dbReference type="EMBL" id="CP000383">
    <property type="protein sequence ID" value="ABG58337.1"/>
    <property type="molecule type" value="Genomic_DNA"/>
</dbReference>
<dbReference type="GO" id="GO:0003700">
    <property type="term" value="F:DNA-binding transcription factor activity"/>
    <property type="evidence" value="ECO:0007669"/>
    <property type="project" value="InterPro"/>
</dbReference>
<evidence type="ECO:0000256" key="4">
    <source>
        <dbReference type="ARBA" id="ARBA00023163"/>
    </source>
</evidence>
<dbReference type="GO" id="GO:0003677">
    <property type="term" value="F:DNA binding"/>
    <property type="evidence" value="ECO:0007669"/>
    <property type="project" value="UniProtKB-KW"/>
</dbReference>
<evidence type="ECO:0000256" key="1">
    <source>
        <dbReference type="ARBA" id="ARBA00022491"/>
    </source>
</evidence>
<dbReference type="GO" id="GO:0031419">
    <property type="term" value="F:cobalamin binding"/>
    <property type="evidence" value="ECO:0007669"/>
    <property type="project" value="InterPro"/>
</dbReference>
<dbReference type="Pfam" id="PF02607">
    <property type="entry name" value="B12-binding_2"/>
    <property type="match status" value="1"/>
</dbReference>
<keyword evidence="1" id="KW-0678">Repressor</keyword>
<name>A0A6N4SPS3_CYTH3</name>
<dbReference type="SMART" id="SM00422">
    <property type="entry name" value="HTH_MERR"/>
    <property type="match status" value="1"/>
</dbReference>
<accession>A0A6N4SPS3</accession>
<dbReference type="PANTHER" id="PTHR30204:SF69">
    <property type="entry name" value="MERR-FAMILY TRANSCRIPTIONAL REGULATOR"/>
    <property type="match status" value="1"/>
</dbReference>
<dbReference type="Pfam" id="PF13411">
    <property type="entry name" value="MerR_1"/>
    <property type="match status" value="1"/>
</dbReference>
<dbReference type="SUPFAM" id="SSF52242">
    <property type="entry name" value="Cobalamin (vitamin B12)-binding domain"/>
    <property type="match status" value="1"/>
</dbReference>
<keyword evidence="4" id="KW-0804">Transcription</keyword>
<dbReference type="InterPro" id="IPR036594">
    <property type="entry name" value="Meth_synthase_dom"/>
</dbReference>
<dbReference type="KEGG" id="chu:CHU_1060"/>
<organism evidence="6 7">
    <name type="scientific">Cytophaga hutchinsonii (strain ATCC 33406 / DSM 1761 / CIP 103989 / NBRC 15051 / NCIMB 9469 / D465)</name>
    <dbReference type="NCBI Taxonomy" id="269798"/>
    <lineage>
        <taxon>Bacteria</taxon>
        <taxon>Pseudomonadati</taxon>
        <taxon>Bacteroidota</taxon>
        <taxon>Cytophagia</taxon>
        <taxon>Cytophagales</taxon>
        <taxon>Cytophagaceae</taxon>
        <taxon>Cytophaga</taxon>
    </lineage>
</organism>
<keyword evidence="3" id="KW-0238">DNA-binding</keyword>
<proteinExistence type="predicted"/>